<evidence type="ECO:0000256" key="1">
    <source>
        <dbReference type="SAM" id="MobiDB-lite"/>
    </source>
</evidence>
<organism evidence="2 3">
    <name type="scientific">Microbacterium gallinarum</name>
    <dbReference type="NCBI Taxonomy" id="2762209"/>
    <lineage>
        <taxon>Bacteria</taxon>
        <taxon>Bacillati</taxon>
        <taxon>Actinomycetota</taxon>
        <taxon>Actinomycetes</taxon>
        <taxon>Micrococcales</taxon>
        <taxon>Microbacteriaceae</taxon>
        <taxon>Microbacterium</taxon>
    </lineage>
</organism>
<protein>
    <submittedName>
        <fullName evidence="2">Uncharacterized protein</fullName>
    </submittedName>
</protein>
<gene>
    <name evidence="2" type="ORF">H9622_15115</name>
</gene>
<evidence type="ECO:0000313" key="2">
    <source>
        <dbReference type="EMBL" id="MBD8024913.1"/>
    </source>
</evidence>
<proteinExistence type="predicted"/>
<comment type="caution">
    <text evidence="2">The sequence shown here is derived from an EMBL/GenBank/DDBJ whole genome shotgun (WGS) entry which is preliminary data.</text>
</comment>
<name>A0ABR8X6R8_9MICO</name>
<reference evidence="2 3" key="1">
    <citation type="submission" date="2020-08" db="EMBL/GenBank/DDBJ databases">
        <title>A Genomic Blueprint of the Chicken Gut Microbiome.</title>
        <authorList>
            <person name="Gilroy R."/>
            <person name="Ravi A."/>
            <person name="Getino M."/>
            <person name="Pursley I."/>
            <person name="Horton D.L."/>
            <person name="Alikhan N.-F."/>
            <person name="Baker D."/>
            <person name="Gharbi K."/>
            <person name="Hall N."/>
            <person name="Watson M."/>
            <person name="Adriaenssens E.M."/>
            <person name="Foster-Nyarko E."/>
            <person name="Jarju S."/>
            <person name="Secka A."/>
            <person name="Antonio M."/>
            <person name="Oren A."/>
            <person name="Chaudhuri R."/>
            <person name="La Ragione R.M."/>
            <person name="Hildebrand F."/>
            <person name="Pallen M.J."/>
        </authorList>
    </citation>
    <scope>NUCLEOTIDE SEQUENCE [LARGE SCALE GENOMIC DNA]</scope>
    <source>
        <strain evidence="2 3">Sa1CUA4</strain>
    </source>
</reference>
<sequence length="109" mass="11678">MKALIYAGSEFLTSDAIADALLEYGAALAEGRTGATVEIPVVDAAGTVTTAVFLVGPASQIVARQVDTHLAEPDRLEVVERLEALTRRLHPTARADTETPPDMDWSWES</sequence>
<dbReference type="RefSeq" id="WP_191767250.1">
    <property type="nucleotide sequence ID" value="NZ_JACSPM010000007.1"/>
</dbReference>
<feature type="region of interest" description="Disordered" evidence="1">
    <location>
        <begin position="90"/>
        <end position="109"/>
    </location>
</feature>
<feature type="compositionally biased region" description="Acidic residues" evidence="1">
    <location>
        <begin position="99"/>
        <end position="109"/>
    </location>
</feature>
<keyword evidence="3" id="KW-1185">Reference proteome</keyword>
<dbReference type="EMBL" id="JACSPM010000007">
    <property type="protein sequence ID" value="MBD8024913.1"/>
    <property type="molecule type" value="Genomic_DNA"/>
</dbReference>
<accession>A0ABR8X6R8</accession>
<evidence type="ECO:0000313" key="3">
    <source>
        <dbReference type="Proteomes" id="UP000602532"/>
    </source>
</evidence>
<dbReference type="Proteomes" id="UP000602532">
    <property type="component" value="Unassembled WGS sequence"/>
</dbReference>